<dbReference type="SUPFAM" id="SSF56112">
    <property type="entry name" value="Protein kinase-like (PK-like)"/>
    <property type="match status" value="1"/>
</dbReference>
<dbReference type="InterPro" id="IPR000719">
    <property type="entry name" value="Prot_kinase_dom"/>
</dbReference>
<dbReference type="InterPro" id="IPR011009">
    <property type="entry name" value="Kinase-like_dom_sf"/>
</dbReference>
<dbReference type="GO" id="GO:0005524">
    <property type="term" value="F:ATP binding"/>
    <property type="evidence" value="ECO:0007669"/>
    <property type="project" value="InterPro"/>
</dbReference>
<feature type="domain" description="Protein kinase" evidence="2">
    <location>
        <begin position="101"/>
        <end position="446"/>
    </location>
</feature>
<feature type="compositionally biased region" description="Polar residues" evidence="1">
    <location>
        <begin position="477"/>
        <end position="489"/>
    </location>
</feature>
<name>A0A9N8HQI3_9STRA</name>
<dbReference type="Pfam" id="PF00069">
    <property type="entry name" value="Pkinase"/>
    <property type="match status" value="1"/>
</dbReference>
<organism evidence="3 4">
    <name type="scientific">Seminavis robusta</name>
    <dbReference type="NCBI Taxonomy" id="568900"/>
    <lineage>
        <taxon>Eukaryota</taxon>
        <taxon>Sar</taxon>
        <taxon>Stramenopiles</taxon>
        <taxon>Ochrophyta</taxon>
        <taxon>Bacillariophyta</taxon>
        <taxon>Bacillariophyceae</taxon>
        <taxon>Bacillariophycidae</taxon>
        <taxon>Naviculales</taxon>
        <taxon>Naviculaceae</taxon>
        <taxon>Seminavis</taxon>
    </lineage>
</organism>
<protein>
    <submittedName>
        <fullName evidence="3">Probable LIM domain-containing serine/threonine-protein kinase DDB</fullName>
    </submittedName>
</protein>
<dbReference type="AlphaFoldDB" id="A0A9N8HQI3"/>
<dbReference type="OrthoDB" id="48004at2759"/>
<dbReference type="Proteomes" id="UP001153069">
    <property type="component" value="Unassembled WGS sequence"/>
</dbReference>
<keyword evidence="3" id="KW-0418">Kinase</keyword>
<dbReference type="InterPro" id="IPR051681">
    <property type="entry name" value="Ser/Thr_Kinases-Pseudokinases"/>
</dbReference>
<proteinExistence type="predicted"/>
<dbReference type="PROSITE" id="PS50011">
    <property type="entry name" value="PROTEIN_KINASE_DOM"/>
    <property type="match status" value="1"/>
</dbReference>
<evidence type="ECO:0000256" key="1">
    <source>
        <dbReference type="SAM" id="MobiDB-lite"/>
    </source>
</evidence>
<evidence type="ECO:0000313" key="3">
    <source>
        <dbReference type="EMBL" id="CAB9522326.1"/>
    </source>
</evidence>
<dbReference type="GO" id="GO:0004674">
    <property type="term" value="F:protein serine/threonine kinase activity"/>
    <property type="evidence" value="ECO:0007669"/>
    <property type="project" value="TreeGrafter"/>
</dbReference>
<dbReference type="PANTHER" id="PTHR44329">
    <property type="entry name" value="SERINE/THREONINE-PROTEIN KINASE TNNI3K-RELATED"/>
    <property type="match status" value="1"/>
</dbReference>
<keyword evidence="3" id="KW-0808">Transferase</keyword>
<feature type="region of interest" description="Disordered" evidence="1">
    <location>
        <begin position="1"/>
        <end position="36"/>
    </location>
</feature>
<dbReference type="Gene3D" id="3.30.200.20">
    <property type="entry name" value="Phosphorylase Kinase, domain 1"/>
    <property type="match status" value="1"/>
</dbReference>
<sequence>MKSAKKRASFRGSFSSHGNDNADHCSNNNNQNNNNAIKRRHNSSFMKLPMKLLSSGKYPKTKIVKESIPALDDEIRVMTCDAPFMKSVAADSLCLLDRKEVIVGELLGQGQFAQVYEVKDLKLRDAATQELSPSQAAKRHSFVSNFRTCPTTHPHRCCSYAMKHLKKDLLISSTAKKHRRAASNSEAEIAAGDAELPMDQQFQLAAADLVVEALYMSRLAHPHILRVRGLAREGTAAFANGRYDSYFLILDKLSQTLDQRIRHWRHTLGQPQETQLCVKTEYAHQMAQALAHLHQRRIIYRDLKPANCGFKEEDGSLQIFDFGLCRELPKSKTNDTDPNEVYFMTAAGTHRYMAVEVLLGQKYNTKADVYSFSMVYYELLAQEAPFLNFDEAHHKKLVCERKHRPQHFFGCVVPLSIQNLLGDAWAHDIADRLTMAEVVARLEDILVNTFHRKLQDRPGGVKVALPDGGKKEEASSPPEQNQVMVSAGA</sequence>
<accession>A0A9N8HQI3</accession>
<feature type="region of interest" description="Disordered" evidence="1">
    <location>
        <begin position="460"/>
        <end position="489"/>
    </location>
</feature>
<keyword evidence="4" id="KW-1185">Reference proteome</keyword>
<evidence type="ECO:0000313" key="4">
    <source>
        <dbReference type="Proteomes" id="UP001153069"/>
    </source>
</evidence>
<dbReference type="SMART" id="SM00220">
    <property type="entry name" value="S_TKc"/>
    <property type="match status" value="1"/>
</dbReference>
<gene>
    <name evidence="3" type="ORF">SEMRO_1290_G259860.1</name>
</gene>
<comment type="caution">
    <text evidence="3">The sequence shown here is derived from an EMBL/GenBank/DDBJ whole genome shotgun (WGS) entry which is preliminary data.</text>
</comment>
<reference evidence="3" key="1">
    <citation type="submission" date="2020-06" db="EMBL/GenBank/DDBJ databases">
        <authorList>
            <consortium name="Plant Systems Biology data submission"/>
        </authorList>
    </citation>
    <scope>NUCLEOTIDE SEQUENCE</scope>
    <source>
        <strain evidence="3">D6</strain>
    </source>
</reference>
<dbReference type="EMBL" id="CAICTM010001288">
    <property type="protein sequence ID" value="CAB9522326.1"/>
    <property type="molecule type" value="Genomic_DNA"/>
</dbReference>
<dbReference type="Gene3D" id="1.10.510.10">
    <property type="entry name" value="Transferase(Phosphotransferase) domain 1"/>
    <property type="match status" value="1"/>
</dbReference>
<evidence type="ECO:0000259" key="2">
    <source>
        <dbReference type="PROSITE" id="PS50011"/>
    </source>
</evidence>